<evidence type="ECO:0000313" key="2">
    <source>
        <dbReference type="Proteomes" id="UP000509222"/>
    </source>
</evidence>
<organism evidence="1 2">
    <name type="scientific">Planococcus glaciei</name>
    <dbReference type="NCBI Taxonomy" id="459472"/>
    <lineage>
        <taxon>Bacteria</taxon>
        <taxon>Bacillati</taxon>
        <taxon>Bacillota</taxon>
        <taxon>Bacilli</taxon>
        <taxon>Bacillales</taxon>
        <taxon>Caryophanaceae</taxon>
        <taxon>Planococcus</taxon>
    </lineage>
</organism>
<dbReference type="InterPro" id="IPR029033">
    <property type="entry name" value="His_PPase_superfam"/>
</dbReference>
<dbReference type="Pfam" id="PF00300">
    <property type="entry name" value="His_Phos_1"/>
    <property type="match status" value="1"/>
</dbReference>
<proteinExistence type="predicted"/>
<dbReference type="Gene3D" id="3.40.50.1240">
    <property type="entry name" value="Phosphoglycerate mutase-like"/>
    <property type="match status" value="1"/>
</dbReference>
<dbReference type="RefSeq" id="WP_176294060.1">
    <property type="nucleotide sequence ID" value="NZ_CP051177.1"/>
</dbReference>
<dbReference type="SUPFAM" id="SSF53254">
    <property type="entry name" value="Phosphoglycerate mutase-like"/>
    <property type="match status" value="1"/>
</dbReference>
<dbReference type="GO" id="GO:0005737">
    <property type="term" value="C:cytoplasm"/>
    <property type="evidence" value="ECO:0007669"/>
    <property type="project" value="TreeGrafter"/>
</dbReference>
<dbReference type="PANTHER" id="PTHR48100:SF1">
    <property type="entry name" value="HISTIDINE PHOSPHATASE FAMILY PROTEIN-RELATED"/>
    <property type="match status" value="1"/>
</dbReference>
<dbReference type="AlphaFoldDB" id="A0A7H8Q6R1"/>
<gene>
    <name evidence="1" type="ORF">HF394_03105</name>
</gene>
<dbReference type="GO" id="GO:0016791">
    <property type="term" value="F:phosphatase activity"/>
    <property type="evidence" value="ECO:0007669"/>
    <property type="project" value="TreeGrafter"/>
</dbReference>
<dbReference type="SMART" id="SM00855">
    <property type="entry name" value="PGAM"/>
    <property type="match status" value="1"/>
</dbReference>
<dbReference type="CDD" id="cd07067">
    <property type="entry name" value="HP_PGM_like"/>
    <property type="match status" value="1"/>
</dbReference>
<reference evidence="2" key="2">
    <citation type="submission" date="2020-06" db="EMBL/GenBank/DDBJ databases">
        <title>Isolation of Planomicrobium glaciei.</title>
        <authorList>
            <person name="Malisova L."/>
            <person name="Safrankova R."/>
            <person name="Jakubu V."/>
            <person name="Spanelova P."/>
        </authorList>
    </citation>
    <scope>NUCLEOTIDE SEQUENCE [LARGE SCALE GENOMIC DNA]</scope>
    <source>
        <strain evidence="2">NRL-ATB46093</strain>
    </source>
</reference>
<name>A0A7H8Q6R1_9BACL</name>
<accession>A0A7H8Q6R1</accession>
<reference evidence="1 2" key="1">
    <citation type="submission" date="2020-04" db="EMBL/GenBank/DDBJ databases">
        <authorList>
            <person name="Pajer P."/>
            <person name="Broz P."/>
        </authorList>
    </citation>
    <scope>NUCLEOTIDE SEQUENCE [LARGE SCALE GENOMIC DNA]</scope>
    <source>
        <strain evidence="2">NRL-ATB46093</strain>
    </source>
</reference>
<sequence>MDRAFILHLIRHAPTSGNGLKQYIGWTDEAVLPFSATGRPDVQNVWGSDLLRCRQTAETLFPNADYHADSGFRECHFGEWEKRTYDELNRDQRYRDWIDNPIDLAPPGGESLADVMKRVDLALQTLPKGNEFYIVAHGGPIRYLLAKASGQNFRQQTALHGHCYTLVWQNRKAYEEGARCTSCSVEPLMANANG</sequence>
<dbReference type="InterPro" id="IPR013078">
    <property type="entry name" value="His_Pase_superF_clade-1"/>
</dbReference>
<protein>
    <submittedName>
        <fullName evidence="1">Histidine phosphatase family protein</fullName>
    </submittedName>
</protein>
<dbReference type="EMBL" id="CP051177">
    <property type="protein sequence ID" value="QKX49648.1"/>
    <property type="molecule type" value="Genomic_DNA"/>
</dbReference>
<keyword evidence="2" id="KW-1185">Reference proteome</keyword>
<evidence type="ECO:0000313" key="1">
    <source>
        <dbReference type="EMBL" id="QKX49648.1"/>
    </source>
</evidence>
<dbReference type="PANTHER" id="PTHR48100">
    <property type="entry name" value="BROAD-SPECIFICITY PHOSPHATASE YOR283W-RELATED"/>
    <property type="match status" value="1"/>
</dbReference>
<dbReference type="Proteomes" id="UP000509222">
    <property type="component" value="Chromosome"/>
</dbReference>
<dbReference type="InterPro" id="IPR050275">
    <property type="entry name" value="PGM_Phosphatase"/>
</dbReference>